<gene>
    <name evidence="10" type="ORF">RND81_09G010200</name>
</gene>
<dbReference type="InterPro" id="IPR011564">
    <property type="entry name" value="Telomer_end-bd_POT1/Cdc13"/>
</dbReference>
<dbReference type="GO" id="GO:0000783">
    <property type="term" value="C:nuclear telomere cap complex"/>
    <property type="evidence" value="ECO:0007669"/>
    <property type="project" value="TreeGrafter"/>
</dbReference>
<evidence type="ECO:0000256" key="4">
    <source>
        <dbReference type="ARBA" id="ARBA00015253"/>
    </source>
</evidence>
<keyword evidence="5" id="KW-0158">Chromosome</keyword>
<evidence type="ECO:0000256" key="6">
    <source>
        <dbReference type="ARBA" id="ARBA00022895"/>
    </source>
</evidence>
<dbReference type="GO" id="GO:0016233">
    <property type="term" value="P:telomere capping"/>
    <property type="evidence" value="ECO:0007669"/>
    <property type="project" value="TreeGrafter"/>
</dbReference>
<evidence type="ECO:0000256" key="1">
    <source>
        <dbReference type="ARBA" id="ARBA00004123"/>
    </source>
</evidence>
<dbReference type="GO" id="GO:0098505">
    <property type="term" value="F:G-rich strand telomeric DNA binding"/>
    <property type="evidence" value="ECO:0007669"/>
    <property type="project" value="TreeGrafter"/>
</dbReference>
<keyword evidence="6" id="KW-0779">Telomere</keyword>
<proteinExistence type="inferred from homology"/>
<evidence type="ECO:0000313" key="10">
    <source>
        <dbReference type="EMBL" id="KAK9688774.1"/>
    </source>
</evidence>
<name>A0AAW1IG04_SAPOF</name>
<dbReference type="Proteomes" id="UP001443914">
    <property type="component" value="Unassembled WGS sequence"/>
</dbReference>
<dbReference type="PANTHER" id="PTHR14513:SF0">
    <property type="entry name" value="PROTECTION OF TELOMERES PROTEIN 1"/>
    <property type="match status" value="1"/>
</dbReference>
<dbReference type="Pfam" id="PF16686">
    <property type="entry name" value="POT1PC"/>
    <property type="match status" value="1"/>
</dbReference>
<reference evidence="10" key="1">
    <citation type="submission" date="2024-03" db="EMBL/GenBank/DDBJ databases">
        <title>WGS assembly of Saponaria officinalis var. Norfolk2.</title>
        <authorList>
            <person name="Jenkins J."/>
            <person name="Shu S."/>
            <person name="Grimwood J."/>
            <person name="Barry K."/>
            <person name="Goodstein D."/>
            <person name="Schmutz J."/>
            <person name="Leebens-Mack J."/>
            <person name="Osbourn A."/>
        </authorList>
    </citation>
    <scope>NUCLEOTIDE SEQUENCE [LARGE SCALE GENOMIC DNA]</scope>
    <source>
        <strain evidence="10">JIC</strain>
    </source>
</reference>
<dbReference type="CDD" id="cd04497">
    <property type="entry name" value="hPOT1_OB1_like"/>
    <property type="match status" value="1"/>
</dbReference>
<comment type="caution">
    <text evidence="10">The sequence shown here is derived from an EMBL/GenBank/DDBJ whole genome shotgun (WGS) entry which is preliminary data.</text>
</comment>
<dbReference type="EMBL" id="JBDFQZ010000009">
    <property type="protein sequence ID" value="KAK9688774.1"/>
    <property type="molecule type" value="Genomic_DNA"/>
</dbReference>
<accession>A0AAW1IG04</accession>
<protein>
    <recommendedName>
        <fullName evidence="4">Protection of telomeres protein 1</fullName>
    </recommendedName>
</protein>
<evidence type="ECO:0000256" key="8">
    <source>
        <dbReference type="ARBA" id="ARBA00023242"/>
    </source>
</evidence>
<evidence type="ECO:0000256" key="5">
    <source>
        <dbReference type="ARBA" id="ARBA00022454"/>
    </source>
</evidence>
<comment type="subcellular location">
    <subcellularLocation>
        <location evidence="2">Chromosome</location>
        <location evidence="2">Telomere</location>
    </subcellularLocation>
    <subcellularLocation>
        <location evidence="1">Nucleus</location>
    </subcellularLocation>
</comment>
<dbReference type="AlphaFoldDB" id="A0AAW1IG04"/>
<sequence length="463" mass="52878">MGKLNRDDYRFLKIVDAMSALNQKVNLIGIIVEYGTPNRSKGTDWFVSLRIVDETHHDRGFLVNVFAESQGKLPKVETSGDIIQLSHVMMKTHNAETYALFNKSYSSFALYEGKYGDNCKPYQASLKFRQRDQDKAFVVGLRKWVEGVQLGTAAKDSVMLRQLKEGQCFDLVCKILHVSEVNKDEWMLFIWDGTDVPPLQLQSKLDDEIKNPLPLQVEPQSLPRNILCSFPTVGTTLRVSVQHKNANLIIPSLTTGRWVKFINMTFNVQGGLWCGVLTQETKLRFVPSDDSYILERQRDYEERFSSKLNRMPFTSFPWPSRITEVDRKVEDVPLVTLMDILTYTQVTAKFKCIVRVVAALPSKVEDLRSPAGVYRARVTLEDPTARIHAYLYAEDAETFFEGYPPTDILMRKWNALLGIAGGNGDAAPRNPPWVVCCIKSYYLDENNVWGSRNFRIFDTTLKC</sequence>
<comment type="similarity">
    <text evidence="3">Belongs to the telombin family.</text>
</comment>
<dbReference type="InterPro" id="IPR012340">
    <property type="entry name" value="NA-bd_OB-fold"/>
</dbReference>
<dbReference type="InterPro" id="IPR057620">
    <property type="entry name" value="POT1A/B-like_OB"/>
</dbReference>
<dbReference type="Pfam" id="PF02765">
    <property type="entry name" value="POT1"/>
    <property type="match status" value="1"/>
</dbReference>
<keyword evidence="7" id="KW-0238">DNA-binding</keyword>
<dbReference type="InterPro" id="IPR032042">
    <property type="entry name" value="POT1PC"/>
</dbReference>
<organism evidence="10 11">
    <name type="scientific">Saponaria officinalis</name>
    <name type="common">Common soapwort</name>
    <name type="synonym">Lychnis saponaria</name>
    <dbReference type="NCBI Taxonomy" id="3572"/>
    <lineage>
        <taxon>Eukaryota</taxon>
        <taxon>Viridiplantae</taxon>
        <taxon>Streptophyta</taxon>
        <taxon>Embryophyta</taxon>
        <taxon>Tracheophyta</taxon>
        <taxon>Spermatophyta</taxon>
        <taxon>Magnoliopsida</taxon>
        <taxon>eudicotyledons</taxon>
        <taxon>Gunneridae</taxon>
        <taxon>Pentapetalae</taxon>
        <taxon>Caryophyllales</taxon>
        <taxon>Caryophyllaceae</taxon>
        <taxon>Caryophylleae</taxon>
        <taxon>Saponaria</taxon>
    </lineage>
</organism>
<dbReference type="SMART" id="SM00976">
    <property type="entry name" value="Telo_bind"/>
    <property type="match status" value="1"/>
</dbReference>
<evidence type="ECO:0000256" key="3">
    <source>
        <dbReference type="ARBA" id="ARBA00008442"/>
    </source>
</evidence>
<evidence type="ECO:0000256" key="7">
    <source>
        <dbReference type="ARBA" id="ARBA00023125"/>
    </source>
</evidence>
<evidence type="ECO:0000256" key="2">
    <source>
        <dbReference type="ARBA" id="ARBA00004574"/>
    </source>
</evidence>
<dbReference type="GO" id="GO:0032210">
    <property type="term" value="P:regulation of telomere maintenance via telomerase"/>
    <property type="evidence" value="ECO:0007669"/>
    <property type="project" value="TreeGrafter"/>
</dbReference>
<dbReference type="Gene3D" id="2.40.50.140">
    <property type="entry name" value="Nucleic acid-binding proteins"/>
    <property type="match status" value="2"/>
</dbReference>
<keyword evidence="8" id="KW-0539">Nucleus</keyword>
<dbReference type="Pfam" id="PF25507">
    <property type="entry name" value="OB_POT1A"/>
    <property type="match status" value="1"/>
</dbReference>
<evidence type="ECO:0000313" key="11">
    <source>
        <dbReference type="Proteomes" id="UP001443914"/>
    </source>
</evidence>
<feature type="domain" description="Telomeric single stranded DNA binding POT1/Cdc13" evidence="9">
    <location>
        <begin position="11"/>
        <end position="146"/>
    </location>
</feature>
<keyword evidence="11" id="KW-1185">Reference proteome</keyword>
<dbReference type="GO" id="GO:0010521">
    <property type="term" value="F:telomerase inhibitor activity"/>
    <property type="evidence" value="ECO:0007669"/>
    <property type="project" value="TreeGrafter"/>
</dbReference>
<dbReference type="InterPro" id="IPR028389">
    <property type="entry name" value="POT1"/>
</dbReference>
<dbReference type="PANTHER" id="PTHR14513">
    <property type="entry name" value="PROTECTION OF TELOMERES 1"/>
    <property type="match status" value="1"/>
</dbReference>
<evidence type="ECO:0000259" key="9">
    <source>
        <dbReference type="SMART" id="SM00976"/>
    </source>
</evidence>
<dbReference type="SUPFAM" id="SSF50249">
    <property type="entry name" value="Nucleic acid-binding proteins"/>
    <property type="match status" value="2"/>
</dbReference>